<reference evidence="1 2" key="1">
    <citation type="submission" date="2019-09" db="EMBL/GenBank/DDBJ databases">
        <title>Genome sequence and assembly of Adhaeribacter sp.</title>
        <authorList>
            <person name="Chhetri G."/>
        </authorList>
    </citation>
    <scope>NUCLEOTIDE SEQUENCE [LARGE SCALE GENOMIC DNA]</scope>
    <source>
        <strain evidence="1 2">DK36</strain>
    </source>
</reference>
<name>A0A5M6DIS5_9BACT</name>
<organism evidence="1 2">
    <name type="scientific">Adhaeribacter rhizoryzae</name>
    <dbReference type="NCBI Taxonomy" id="2607907"/>
    <lineage>
        <taxon>Bacteria</taxon>
        <taxon>Pseudomonadati</taxon>
        <taxon>Bacteroidota</taxon>
        <taxon>Cytophagia</taxon>
        <taxon>Cytophagales</taxon>
        <taxon>Hymenobacteraceae</taxon>
        <taxon>Adhaeribacter</taxon>
    </lineage>
</organism>
<accession>A0A5M6DIS5</accession>
<proteinExistence type="predicted"/>
<evidence type="ECO:0000313" key="1">
    <source>
        <dbReference type="EMBL" id="KAA5547478.1"/>
    </source>
</evidence>
<dbReference type="RefSeq" id="WP_150088102.1">
    <property type="nucleotide sequence ID" value="NZ_VWSF01000005.1"/>
</dbReference>
<keyword evidence="2" id="KW-1185">Reference proteome</keyword>
<protein>
    <submittedName>
        <fullName evidence="1">Uncharacterized protein</fullName>
    </submittedName>
</protein>
<evidence type="ECO:0000313" key="2">
    <source>
        <dbReference type="Proteomes" id="UP000323426"/>
    </source>
</evidence>
<dbReference type="EMBL" id="VWSF01000005">
    <property type="protein sequence ID" value="KAA5547478.1"/>
    <property type="molecule type" value="Genomic_DNA"/>
</dbReference>
<gene>
    <name evidence="1" type="ORF">F0145_09135</name>
</gene>
<comment type="caution">
    <text evidence="1">The sequence shown here is derived from an EMBL/GenBank/DDBJ whole genome shotgun (WGS) entry which is preliminary data.</text>
</comment>
<dbReference type="AlphaFoldDB" id="A0A5M6DIS5"/>
<dbReference type="Proteomes" id="UP000323426">
    <property type="component" value="Unassembled WGS sequence"/>
</dbReference>
<sequence>MKSSVAIILLFVMLMQILSRVFIVFDYQLNKDFIATYLCINKSKPELHCEGHCYLQKNLKKAAEPESKSTQPTLKIDFPLFLQPGFTCNFTSITPGKSFFADYAVGQTAGYLSVIFHPPLLQLS</sequence>